<dbReference type="InParanoid" id="T1FZ26"/>
<evidence type="ECO:0008006" key="4">
    <source>
        <dbReference type="Google" id="ProtNLM"/>
    </source>
</evidence>
<reference evidence="2" key="3">
    <citation type="submission" date="2015-06" db="UniProtKB">
        <authorList>
            <consortium name="EnsemblMetazoa"/>
        </authorList>
    </citation>
    <scope>IDENTIFICATION</scope>
</reference>
<dbReference type="GeneID" id="20214074"/>
<dbReference type="CDD" id="cd23599">
    <property type="entry name" value="TFP_LU_ECD_Cold"/>
    <property type="match status" value="1"/>
</dbReference>
<sequence length="104" mass="11949">VSSLECYKCSNNHNNWMDCTRDKVECKPFQDACTSFVSFHSKLFICLGEKWHNISKGCDTMERCEYRANVVNQPLCDRSSYNEWACVECCTGDLCNYFVTVSAS</sequence>
<evidence type="ECO:0000313" key="1">
    <source>
        <dbReference type="EMBL" id="ESN96265.1"/>
    </source>
</evidence>
<dbReference type="EMBL" id="AMQM01001372">
    <property type="status" value="NOT_ANNOTATED_CDS"/>
    <property type="molecule type" value="Genomic_DNA"/>
</dbReference>
<protein>
    <recommendedName>
        <fullName evidence="4">UPAR/Ly6 domain-containing protein</fullName>
    </recommendedName>
</protein>
<evidence type="ECO:0000313" key="2">
    <source>
        <dbReference type="EnsemblMetazoa" id="HelroP67587"/>
    </source>
</evidence>
<organism evidence="2 3">
    <name type="scientific">Helobdella robusta</name>
    <name type="common">Californian leech</name>
    <dbReference type="NCBI Taxonomy" id="6412"/>
    <lineage>
        <taxon>Eukaryota</taxon>
        <taxon>Metazoa</taxon>
        <taxon>Spiralia</taxon>
        <taxon>Lophotrochozoa</taxon>
        <taxon>Annelida</taxon>
        <taxon>Clitellata</taxon>
        <taxon>Hirudinea</taxon>
        <taxon>Rhynchobdellida</taxon>
        <taxon>Glossiphoniidae</taxon>
        <taxon>Helobdella</taxon>
    </lineage>
</organism>
<dbReference type="KEGG" id="hro:HELRODRAFT_67587"/>
<reference evidence="1 3" key="2">
    <citation type="journal article" date="2013" name="Nature">
        <title>Insights into bilaterian evolution from three spiralian genomes.</title>
        <authorList>
            <person name="Simakov O."/>
            <person name="Marletaz F."/>
            <person name="Cho S.J."/>
            <person name="Edsinger-Gonzales E."/>
            <person name="Havlak P."/>
            <person name="Hellsten U."/>
            <person name="Kuo D.H."/>
            <person name="Larsson T."/>
            <person name="Lv J."/>
            <person name="Arendt D."/>
            <person name="Savage R."/>
            <person name="Osoegawa K."/>
            <person name="de Jong P."/>
            <person name="Grimwood J."/>
            <person name="Chapman J.A."/>
            <person name="Shapiro H."/>
            <person name="Aerts A."/>
            <person name="Otillar R.P."/>
            <person name="Terry A.Y."/>
            <person name="Boore J.L."/>
            <person name="Grigoriev I.V."/>
            <person name="Lindberg D.R."/>
            <person name="Seaver E.C."/>
            <person name="Weisblat D.A."/>
            <person name="Putnam N.H."/>
            <person name="Rokhsar D.S."/>
        </authorList>
    </citation>
    <scope>NUCLEOTIDE SEQUENCE</scope>
</reference>
<dbReference type="HOGENOM" id="CLU_146225_1_0_1"/>
<dbReference type="AlphaFoldDB" id="T1FZ26"/>
<dbReference type="Gene3D" id="2.10.60.10">
    <property type="entry name" value="CD59"/>
    <property type="match status" value="1"/>
</dbReference>
<dbReference type="SUPFAM" id="SSF57302">
    <property type="entry name" value="Snake toxin-like"/>
    <property type="match status" value="1"/>
</dbReference>
<dbReference type="RefSeq" id="XP_009025109.1">
    <property type="nucleotide sequence ID" value="XM_009026861.1"/>
</dbReference>
<dbReference type="Proteomes" id="UP000015101">
    <property type="component" value="Unassembled WGS sequence"/>
</dbReference>
<accession>T1FZ26</accession>
<dbReference type="InterPro" id="IPR045860">
    <property type="entry name" value="Snake_toxin-like_sf"/>
</dbReference>
<gene>
    <name evidence="2" type="primary">20214074</name>
    <name evidence="1" type="ORF">HELRODRAFT_67587</name>
</gene>
<dbReference type="CTD" id="20214074"/>
<dbReference type="EnsemblMetazoa" id="HelroT67587">
    <property type="protein sequence ID" value="HelroP67587"/>
    <property type="gene ID" value="HelroG67587"/>
</dbReference>
<reference evidence="3" key="1">
    <citation type="submission" date="2012-12" db="EMBL/GenBank/DDBJ databases">
        <authorList>
            <person name="Hellsten U."/>
            <person name="Grimwood J."/>
            <person name="Chapman J.A."/>
            <person name="Shapiro H."/>
            <person name="Aerts A."/>
            <person name="Otillar R.P."/>
            <person name="Terry A.Y."/>
            <person name="Boore J.L."/>
            <person name="Simakov O."/>
            <person name="Marletaz F."/>
            <person name="Cho S.-J."/>
            <person name="Edsinger-Gonzales E."/>
            <person name="Havlak P."/>
            <person name="Kuo D.-H."/>
            <person name="Larsson T."/>
            <person name="Lv J."/>
            <person name="Arendt D."/>
            <person name="Savage R."/>
            <person name="Osoegawa K."/>
            <person name="de Jong P."/>
            <person name="Lindberg D.R."/>
            <person name="Seaver E.C."/>
            <person name="Weisblat D.A."/>
            <person name="Putnam N.H."/>
            <person name="Grigoriev I.V."/>
            <person name="Rokhsar D.S."/>
        </authorList>
    </citation>
    <scope>NUCLEOTIDE SEQUENCE</scope>
</reference>
<dbReference type="EMBL" id="KB097495">
    <property type="protein sequence ID" value="ESN96265.1"/>
    <property type="molecule type" value="Genomic_DNA"/>
</dbReference>
<keyword evidence="3" id="KW-1185">Reference proteome</keyword>
<proteinExistence type="predicted"/>
<dbReference type="OMA" id="IRYRERC"/>
<dbReference type="OrthoDB" id="6278121at2759"/>
<evidence type="ECO:0000313" key="3">
    <source>
        <dbReference type="Proteomes" id="UP000015101"/>
    </source>
</evidence>
<name>T1FZ26_HELRO</name>